<accession>F4N014</accession>
<sequence>MSGIHTGLYLQPGLFMYLIHSSVKSPVKSKYGPTLYAMISSLFMS</sequence>
<protein>
    <submittedName>
        <fullName evidence="1">Uncharacterized protein</fullName>
    </submittedName>
</protein>
<proteinExistence type="predicted"/>
<dbReference type="EMBL" id="FR718592">
    <property type="protein sequence ID" value="CBX71422.1"/>
    <property type="molecule type" value="Genomic_DNA"/>
</dbReference>
<gene>
    <name evidence="1" type="ORF">YEW_EE18000</name>
</gene>
<organism evidence="1">
    <name type="scientific">Yersinia enterocolitica W22703</name>
    <dbReference type="NCBI Taxonomy" id="913028"/>
    <lineage>
        <taxon>Bacteria</taxon>
        <taxon>Pseudomonadati</taxon>
        <taxon>Pseudomonadota</taxon>
        <taxon>Gammaproteobacteria</taxon>
        <taxon>Enterobacterales</taxon>
        <taxon>Yersiniaceae</taxon>
        <taxon>Yersinia</taxon>
    </lineage>
</organism>
<dbReference type="AlphaFoldDB" id="F4N014"/>
<evidence type="ECO:0000313" key="1">
    <source>
        <dbReference type="EMBL" id="CBX71422.1"/>
    </source>
</evidence>
<name>F4N014_YEREN</name>
<reference evidence="1" key="1">
    <citation type="journal article" date="2011" name="BMC Genomics">
        <title>Shotgun sequencing of Yersinia enterocolitica strain W22703 (biotype 2, serotype O:9): genomic evidence for oscillation between invertebrates and mammals.</title>
        <authorList>
            <person name="Fuchs T.M."/>
            <person name="Brandt K."/>
            <person name="Starke M."/>
            <person name="Rattei T."/>
        </authorList>
    </citation>
    <scope>NUCLEOTIDE SEQUENCE</scope>
</reference>